<feature type="compositionally biased region" description="Basic and acidic residues" evidence="1">
    <location>
        <begin position="69"/>
        <end position="86"/>
    </location>
</feature>
<gene>
    <name evidence="2" type="ORF">TSPGSL018_23717</name>
</gene>
<sequence>GTKGLGRRGEGIGLLESMLLSVRAGAEEKGETGAGAHRDMNRGGARGVTGVDQTVGIGEPLGGTATGKESGRLRRAEKDRGEGTCG</sequence>
<feature type="region of interest" description="Disordered" evidence="1">
    <location>
        <begin position="26"/>
        <end position="86"/>
    </location>
</feature>
<organism evidence="2">
    <name type="scientific">Tetraselmis sp. GSL018</name>
    <dbReference type="NCBI Taxonomy" id="582737"/>
    <lineage>
        <taxon>Eukaryota</taxon>
        <taxon>Viridiplantae</taxon>
        <taxon>Chlorophyta</taxon>
        <taxon>core chlorophytes</taxon>
        <taxon>Chlorodendrophyceae</taxon>
        <taxon>Chlorodendrales</taxon>
        <taxon>Chlorodendraceae</taxon>
        <taxon>Tetraselmis</taxon>
    </lineage>
</organism>
<feature type="compositionally biased region" description="Basic and acidic residues" evidence="1">
    <location>
        <begin position="26"/>
        <end position="41"/>
    </location>
</feature>
<reference evidence="2" key="1">
    <citation type="submission" date="2014-05" db="EMBL/GenBank/DDBJ databases">
        <title>The transcriptome of the halophilic microalga Tetraselmis sp. GSL018 isolated from the Great Salt Lake, Utah.</title>
        <authorList>
            <person name="Jinkerson R.E."/>
            <person name="D'Adamo S."/>
            <person name="Posewitz M.C."/>
        </authorList>
    </citation>
    <scope>NUCLEOTIDE SEQUENCE</scope>
    <source>
        <strain evidence="2">GSL018</strain>
    </source>
</reference>
<dbReference type="EMBL" id="GBEZ01010448">
    <property type="protein sequence ID" value="JAC75229.1"/>
    <property type="molecule type" value="Transcribed_RNA"/>
</dbReference>
<protein>
    <submittedName>
        <fullName evidence="2">Uncharacterized protein</fullName>
    </submittedName>
</protein>
<evidence type="ECO:0000256" key="1">
    <source>
        <dbReference type="SAM" id="MobiDB-lite"/>
    </source>
</evidence>
<dbReference type="AlphaFoldDB" id="A0A061RWV1"/>
<name>A0A061RWV1_9CHLO</name>
<feature type="non-terminal residue" evidence="2">
    <location>
        <position position="1"/>
    </location>
</feature>
<evidence type="ECO:0000313" key="2">
    <source>
        <dbReference type="EMBL" id="JAC75229.1"/>
    </source>
</evidence>
<accession>A0A061RWV1</accession>
<proteinExistence type="predicted"/>